<dbReference type="AlphaFoldDB" id="A0A4C1YZU3"/>
<evidence type="ECO:0000313" key="2">
    <source>
        <dbReference type="Proteomes" id="UP000299102"/>
    </source>
</evidence>
<dbReference type="EMBL" id="BGZK01001519">
    <property type="protein sequence ID" value="GBP81598.1"/>
    <property type="molecule type" value="Genomic_DNA"/>
</dbReference>
<name>A0A4C1YZU3_EUMVA</name>
<protein>
    <submittedName>
        <fullName evidence="1">Uncharacterized protein</fullName>
    </submittedName>
</protein>
<keyword evidence="2" id="KW-1185">Reference proteome</keyword>
<evidence type="ECO:0000313" key="1">
    <source>
        <dbReference type="EMBL" id="GBP81598.1"/>
    </source>
</evidence>
<dbReference type="Proteomes" id="UP000299102">
    <property type="component" value="Unassembled WGS sequence"/>
</dbReference>
<sequence length="150" mass="16598">MVPSHFPPTKYFSPIVTQSAPADKMREKSRSLTKRLVRYVTTPIKRYQPRRKGLYFGGAPAGGTRKGFSSRRQSAFNHFAAGVKFSYHPSLINHGARCKLRQLRADTSKKTRRSNTRGNGTPVRTPCSCDAGIECCAGTATVNVIMLCSM</sequence>
<proteinExistence type="predicted"/>
<accession>A0A4C1YZU3</accession>
<organism evidence="1 2">
    <name type="scientific">Eumeta variegata</name>
    <name type="common">Bagworm moth</name>
    <name type="synonym">Eumeta japonica</name>
    <dbReference type="NCBI Taxonomy" id="151549"/>
    <lineage>
        <taxon>Eukaryota</taxon>
        <taxon>Metazoa</taxon>
        <taxon>Ecdysozoa</taxon>
        <taxon>Arthropoda</taxon>
        <taxon>Hexapoda</taxon>
        <taxon>Insecta</taxon>
        <taxon>Pterygota</taxon>
        <taxon>Neoptera</taxon>
        <taxon>Endopterygota</taxon>
        <taxon>Lepidoptera</taxon>
        <taxon>Glossata</taxon>
        <taxon>Ditrysia</taxon>
        <taxon>Tineoidea</taxon>
        <taxon>Psychidae</taxon>
        <taxon>Oiketicinae</taxon>
        <taxon>Eumeta</taxon>
    </lineage>
</organism>
<comment type="caution">
    <text evidence="1">The sequence shown here is derived from an EMBL/GenBank/DDBJ whole genome shotgun (WGS) entry which is preliminary data.</text>
</comment>
<gene>
    <name evidence="1" type="ORF">EVAR_62085_1</name>
</gene>
<reference evidence="1 2" key="1">
    <citation type="journal article" date="2019" name="Commun. Biol.">
        <title>The bagworm genome reveals a unique fibroin gene that provides high tensile strength.</title>
        <authorList>
            <person name="Kono N."/>
            <person name="Nakamura H."/>
            <person name="Ohtoshi R."/>
            <person name="Tomita M."/>
            <person name="Numata K."/>
            <person name="Arakawa K."/>
        </authorList>
    </citation>
    <scope>NUCLEOTIDE SEQUENCE [LARGE SCALE GENOMIC DNA]</scope>
</reference>